<evidence type="ECO:0000313" key="2">
    <source>
        <dbReference type="Proteomes" id="UP000095283"/>
    </source>
</evidence>
<accession>A0A1I7X8I7</accession>
<organism evidence="2 3">
    <name type="scientific">Heterorhabditis bacteriophora</name>
    <name type="common">Entomopathogenic nematode worm</name>
    <dbReference type="NCBI Taxonomy" id="37862"/>
    <lineage>
        <taxon>Eukaryota</taxon>
        <taxon>Metazoa</taxon>
        <taxon>Ecdysozoa</taxon>
        <taxon>Nematoda</taxon>
        <taxon>Chromadorea</taxon>
        <taxon>Rhabditida</taxon>
        <taxon>Rhabditina</taxon>
        <taxon>Rhabditomorpha</taxon>
        <taxon>Strongyloidea</taxon>
        <taxon>Heterorhabditidae</taxon>
        <taxon>Heterorhabditis</taxon>
    </lineage>
</organism>
<dbReference type="Proteomes" id="UP000095283">
    <property type="component" value="Unplaced"/>
</dbReference>
<keyword evidence="2" id="KW-1185">Reference proteome</keyword>
<dbReference type="Gene3D" id="1.10.20.10">
    <property type="entry name" value="Histone, subunit A"/>
    <property type="match status" value="1"/>
</dbReference>
<name>A0A1I7X8I7_HETBA</name>
<proteinExistence type="inferred from homology"/>
<reference evidence="3" key="1">
    <citation type="submission" date="2016-11" db="UniProtKB">
        <authorList>
            <consortium name="WormBaseParasite"/>
        </authorList>
    </citation>
    <scope>IDENTIFICATION</scope>
</reference>
<keyword evidence="1" id="KW-0539">Nucleus</keyword>
<dbReference type="AlphaFoldDB" id="A0A1I7X8I7"/>
<dbReference type="GO" id="GO:0046982">
    <property type="term" value="F:protein heterodimerization activity"/>
    <property type="evidence" value="ECO:0007669"/>
    <property type="project" value="InterPro"/>
</dbReference>
<dbReference type="InterPro" id="IPR009072">
    <property type="entry name" value="Histone-fold"/>
</dbReference>
<dbReference type="GO" id="GO:0003677">
    <property type="term" value="F:DNA binding"/>
    <property type="evidence" value="ECO:0007669"/>
    <property type="project" value="UniProtKB-KW"/>
</dbReference>
<dbReference type="SUPFAM" id="SSF47113">
    <property type="entry name" value="Histone-fold"/>
    <property type="match status" value="1"/>
</dbReference>
<comment type="similarity">
    <text evidence="1">Belongs to the histone H2A family.</text>
</comment>
<dbReference type="InterPro" id="IPR002119">
    <property type="entry name" value="Histone_H2A"/>
</dbReference>
<comment type="subcellular location">
    <subcellularLocation>
        <location evidence="1">Nucleus</location>
    </subcellularLocation>
</comment>
<dbReference type="PANTHER" id="PTHR23430">
    <property type="entry name" value="HISTONE H2A"/>
    <property type="match status" value="1"/>
</dbReference>
<dbReference type="WBParaSite" id="Hba_13894">
    <property type="protein sequence ID" value="Hba_13894"/>
    <property type="gene ID" value="Hba_13894"/>
</dbReference>
<comment type="subunit">
    <text evidence="1">The nucleosome is a histone octamer containing two molecules each of H2A, H2B, H3 and H4 assembled in one H3-H4 heterotetramer and two H2A-H2B heterodimers. The octamer wraps approximately 147 bp of DNA.</text>
</comment>
<dbReference type="PRINTS" id="PR00620">
    <property type="entry name" value="HISTONEH2A"/>
</dbReference>
<keyword evidence="1" id="KW-0158">Chromosome</keyword>
<evidence type="ECO:0000313" key="3">
    <source>
        <dbReference type="WBParaSite" id="Hba_13894"/>
    </source>
</evidence>
<dbReference type="GO" id="GO:0000786">
    <property type="term" value="C:nucleosome"/>
    <property type="evidence" value="ECO:0007669"/>
    <property type="project" value="UniProtKB-KW"/>
</dbReference>
<dbReference type="GO" id="GO:0005634">
    <property type="term" value="C:nucleus"/>
    <property type="evidence" value="ECO:0007669"/>
    <property type="project" value="UniProtKB-SubCell"/>
</dbReference>
<evidence type="ECO:0000256" key="1">
    <source>
        <dbReference type="RuleBase" id="RU003767"/>
    </source>
</evidence>
<sequence length="91" mass="10205">MRLCFNCIHCLYIIMSRREKGGKAKSGGKVKFRSSRAGLQFAVGHLHHMIREGNYARRIGAAAHVYLATVLEYPAVEVFELVTNVARTAKK</sequence>
<dbReference type="SMART" id="SM00414">
    <property type="entry name" value="H2A"/>
    <property type="match status" value="1"/>
</dbReference>
<keyword evidence="1" id="KW-0544">Nucleosome core</keyword>
<protein>
    <recommendedName>
        <fullName evidence="1">Histone H2A</fullName>
    </recommendedName>
</protein>
<keyword evidence="1" id="KW-0238">DNA-binding</keyword>
<dbReference type="GO" id="GO:0030527">
    <property type="term" value="F:structural constituent of chromatin"/>
    <property type="evidence" value="ECO:0007669"/>
    <property type="project" value="InterPro"/>
</dbReference>